<evidence type="ECO:0000313" key="2">
    <source>
        <dbReference type="Proteomes" id="UP000006695"/>
    </source>
</evidence>
<sequence length="58" mass="6788">MPVYKVVEVSSVAEDTLEEILNEWTAKGWRFDGMQFAMRESSKRPSMAFVIFTREEVK</sequence>
<proteinExistence type="predicted"/>
<protein>
    <recommendedName>
        <fullName evidence="3">DUF4177 domain-containing protein</fullName>
    </recommendedName>
</protein>
<accession>A5G8D4</accession>
<gene>
    <name evidence="1" type="ordered locus">Gura_3903</name>
</gene>
<dbReference type="STRING" id="351605.Gura_3903"/>
<dbReference type="EMBL" id="CP000698">
    <property type="protein sequence ID" value="ABQ28052.1"/>
    <property type="molecule type" value="Genomic_DNA"/>
</dbReference>
<evidence type="ECO:0000313" key="1">
    <source>
        <dbReference type="EMBL" id="ABQ28052.1"/>
    </source>
</evidence>
<keyword evidence="2" id="KW-1185">Reference proteome</keyword>
<name>A5G8D4_GEOUR</name>
<evidence type="ECO:0008006" key="3">
    <source>
        <dbReference type="Google" id="ProtNLM"/>
    </source>
</evidence>
<dbReference type="KEGG" id="gur:Gura_3903"/>
<reference evidence="1 2" key="1">
    <citation type="submission" date="2007-05" db="EMBL/GenBank/DDBJ databases">
        <title>Complete sequence of Geobacter uraniireducens Rf4.</title>
        <authorList>
            <consortium name="US DOE Joint Genome Institute"/>
            <person name="Copeland A."/>
            <person name="Lucas S."/>
            <person name="Lapidus A."/>
            <person name="Barry K."/>
            <person name="Detter J.C."/>
            <person name="Glavina del Rio T."/>
            <person name="Hammon N."/>
            <person name="Israni S."/>
            <person name="Dalin E."/>
            <person name="Tice H."/>
            <person name="Pitluck S."/>
            <person name="Chertkov O."/>
            <person name="Brettin T."/>
            <person name="Bruce D."/>
            <person name="Han C."/>
            <person name="Schmutz J."/>
            <person name="Larimer F."/>
            <person name="Land M."/>
            <person name="Hauser L."/>
            <person name="Kyrpides N."/>
            <person name="Mikhailova N."/>
            <person name="Shelobolina E."/>
            <person name="Aklujkar M."/>
            <person name="Lovley D."/>
            <person name="Richardson P."/>
        </authorList>
    </citation>
    <scope>NUCLEOTIDE SEQUENCE [LARGE SCALE GENOMIC DNA]</scope>
    <source>
        <strain evidence="1 2">Rf4</strain>
    </source>
</reference>
<organism evidence="1 2">
    <name type="scientific">Geotalea uraniireducens (strain Rf4)</name>
    <name type="common">Geobacter uraniireducens</name>
    <dbReference type="NCBI Taxonomy" id="351605"/>
    <lineage>
        <taxon>Bacteria</taxon>
        <taxon>Pseudomonadati</taxon>
        <taxon>Thermodesulfobacteriota</taxon>
        <taxon>Desulfuromonadia</taxon>
        <taxon>Geobacterales</taxon>
        <taxon>Geobacteraceae</taxon>
        <taxon>Geotalea</taxon>
    </lineage>
</organism>
<dbReference type="HOGENOM" id="CLU_202968_0_0_7"/>
<dbReference type="Proteomes" id="UP000006695">
    <property type="component" value="Chromosome"/>
</dbReference>
<dbReference type="RefSeq" id="WP_011940695.1">
    <property type="nucleotide sequence ID" value="NC_009483.1"/>
</dbReference>
<dbReference type="AlphaFoldDB" id="A5G8D4"/>
<dbReference type="OrthoDB" id="5515705at2"/>